<dbReference type="PANTHER" id="PTHR43432">
    <property type="entry name" value="SLR0285 PROTEIN"/>
    <property type="match status" value="1"/>
</dbReference>
<accession>A0A0W0YH98</accession>
<protein>
    <submittedName>
        <fullName evidence="5">Radical SAM superfamily protein</fullName>
    </submittedName>
</protein>
<dbReference type="SMART" id="SM00729">
    <property type="entry name" value="Elp3"/>
    <property type="match status" value="1"/>
</dbReference>
<dbReference type="EMBL" id="LNYU01000083">
    <property type="protein sequence ID" value="KTD56333.1"/>
    <property type="molecule type" value="Genomic_DNA"/>
</dbReference>
<dbReference type="SFLD" id="SFLDS00029">
    <property type="entry name" value="Radical_SAM"/>
    <property type="match status" value="1"/>
</dbReference>
<dbReference type="PANTHER" id="PTHR43432:SF3">
    <property type="entry name" value="SLR0285 PROTEIN"/>
    <property type="match status" value="1"/>
</dbReference>
<dbReference type="Proteomes" id="UP000054703">
    <property type="component" value="Unassembled WGS sequence"/>
</dbReference>
<dbReference type="NCBIfam" id="NF033668">
    <property type="entry name" value="rSAM_PA0069"/>
    <property type="match status" value="1"/>
</dbReference>
<keyword evidence="2" id="KW-0408">Iron</keyword>
<dbReference type="GO" id="GO:0051536">
    <property type="term" value="F:iron-sulfur cluster binding"/>
    <property type="evidence" value="ECO:0007669"/>
    <property type="project" value="UniProtKB-KW"/>
</dbReference>
<evidence type="ECO:0000313" key="5">
    <source>
        <dbReference type="EMBL" id="KTD56333.1"/>
    </source>
</evidence>
<dbReference type="InterPro" id="IPR007197">
    <property type="entry name" value="rSAM"/>
</dbReference>
<evidence type="ECO:0000256" key="2">
    <source>
        <dbReference type="ARBA" id="ARBA00023004"/>
    </source>
</evidence>
<keyword evidence="1" id="KW-0479">Metal-binding</keyword>
<feature type="domain" description="Elp3/MiaA/NifB-like radical SAM core" evidence="4">
    <location>
        <begin position="75"/>
        <end position="303"/>
    </location>
</feature>
<dbReference type="InterPro" id="IPR006638">
    <property type="entry name" value="Elp3/MiaA/NifB-like_rSAM"/>
</dbReference>
<dbReference type="PATRIC" id="fig|45074.5.peg.3254"/>
<organism evidence="5 6">
    <name type="scientific">Legionella santicrucis</name>
    <dbReference type="NCBI Taxonomy" id="45074"/>
    <lineage>
        <taxon>Bacteria</taxon>
        <taxon>Pseudomonadati</taxon>
        <taxon>Pseudomonadota</taxon>
        <taxon>Gammaproteobacteria</taxon>
        <taxon>Legionellales</taxon>
        <taxon>Legionellaceae</taxon>
        <taxon>Legionella</taxon>
    </lineage>
</organism>
<evidence type="ECO:0000259" key="4">
    <source>
        <dbReference type="SMART" id="SM00729"/>
    </source>
</evidence>
<dbReference type="STRING" id="45074.Lsan_3021"/>
<comment type="caution">
    <text evidence="5">The sequence shown here is derived from an EMBL/GenBank/DDBJ whole genome shotgun (WGS) entry which is preliminary data.</text>
</comment>
<dbReference type="GO" id="GO:0003824">
    <property type="term" value="F:catalytic activity"/>
    <property type="evidence" value="ECO:0007669"/>
    <property type="project" value="InterPro"/>
</dbReference>
<proteinExistence type="predicted"/>
<sequence length="372" mass="42808">MTRFLLNKIIMKSNQTIKNRGALSNPDGRFEPQTRENFEDGWDIQEEILPPLETLLFPEYPKSVISRNDSPDLGFEQSINPYRGCEHGCIYCYARPSHSYMNLSPGIDFETKIFYKVDAAKILEKEINKSNYRCKPIVLGANTDPYQPVEAKLGITRSLLKVLENHNHPVIIITKNALIERDSDILSHMAKQNLIKVAISITSLSADLKRIMEPRTTTPAGRIKIVKHLSENKIPVRIMIAPIIPMINDMEMERIMKAAAQAGAKYASYVLIRLPYEVKELFKEWLAKHFPQRAEHVMSLIRQMRGGKEYDATFGTRMRGEGEYANLLKTRFQLACKRFGLNIESEPYLNIQKFCKNKNSSGIQLDLWDKEW</sequence>
<dbReference type="SUPFAM" id="SSF102114">
    <property type="entry name" value="Radical SAM enzymes"/>
    <property type="match status" value="1"/>
</dbReference>
<dbReference type="Pfam" id="PF04055">
    <property type="entry name" value="Radical_SAM"/>
    <property type="match status" value="1"/>
</dbReference>
<name>A0A0W0YH98_9GAMM</name>
<evidence type="ECO:0000256" key="1">
    <source>
        <dbReference type="ARBA" id="ARBA00022723"/>
    </source>
</evidence>
<dbReference type="SFLD" id="SFLDG01084">
    <property type="entry name" value="Uncharacterised_Radical_SAM_Su"/>
    <property type="match status" value="1"/>
</dbReference>
<keyword evidence="3" id="KW-0411">Iron-sulfur</keyword>
<reference evidence="5 6" key="1">
    <citation type="submission" date="2015-11" db="EMBL/GenBank/DDBJ databases">
        <title>Genomic analysis of 38 Legionella species identifies large and diverse effector repertoires.</title>
        <authorList>
            <person name="Burstein D."/>
            <person name="Amaro F."/>
            <person name="Zusman T."/>
            <person name="Lifshitz Z."/>
            <person name="Cohen O."/>
            <person name="Gilbert J.A."/>
            <person name="Pupko T."/>
            <person name="Shuman H.A."/>
            <person name="Segal G."/>
        </authorList>
    </citation>
    <scope>NUCLEOTIDE SEQUENCE [LARGE SCALE GENOMIC DNA]</scope>
    <source>
        <strain evidence="5 6">SC-63-C7</strain>
    </source>
</reference>
<evidence type="ECO:0000313" key="6">
    <source>
        <dbReference type="Proteomes" id="UP000054703"/>
    </source>
</evidence>
<dbReference type="CDD" id="cd01335">
    <property type="entry name" value="Radical_SAM"/>
    <property type="match status" value="1"/>
</dbReference>
<keyword evidence="6" id="KW-1185">Reference proteome</keyword>
<dbReference type="GO" id="GO:0046872">
    <property type="term" value="F:metal ion binding"/>
    <property type="evidence" value="ECO:0007669"/>
    <property type="project" value="UniProtKB-KW"/>
</dbReference>
<dbReference type="InterPro" id="IPR058240">
    <property type="entry name" value="rSAM_sf"/>
</dbReference>
<dbReference type="InterPro" id="IPR040086">
    <property type="entry name" value="MJ0683-like"/>
</dbReference>
<dbReference type="AlphaFoldDB" id="A0A0W0YH98"/>
<dbReference type="Gene3D" id="3.80.30.30">
    <property type="match status" value="1"/>
</dbReference>
<gene>
    <name evidence="5" type="ORF">Lsan_3021</name>
</gene>
<evidence type="ECO:0000256" key="3">
    <source>
        <dbReference type="ARBA" id="ARBA00023014"/>
    </source>
</evidence>